<dbReference type="GO" id="GO:0016757">
    <property type="term" value="F:glycosyltransferase activity"/>
    <property type="evidence" value="ECO:0007669"/>
    <property type="project" value="InterPro"/>
</dbReference>
<dbReference type="InterPro" id="IPR001296">
    <property type="entry name" value="Glyco_trans_1"/>
</dbReference>
<feature type="domain" description="Glycosyl transferase family 1" evidence="1">
    <location>
        <begin position="254"/>
        <end position="412"/>
    </location>
</feature>
<dbReference type="SUPFAM" id="SSF53756">
    <property type="entry name" value="UDP-Glycosyltransferase/glycogen phosphorylase"/>
    <property type="match status" value="1"/>
</dbReference>
<evidence type="ECO:0000313" key="3">
    <source>
        <dbReference type="Proteomes" id="UP000260812"/>
    </source>
</evidence>
<dbReference type="Proteomes" id="UP000260812">
    <property type="component" value="Unassembled WGS sequence"/>
</dbReference>
<name>A0A3E3I033_9FIRM</name>
<organism evidence="2 3">
    <name type="scientific">Eisenbergiella massiliensis</name>
    <dbReference type="NCBI Taxonomy" id="1720294"/>
    <lineage>
        <taxon>Bacteria</taxon>
        <taxon>Bacillati</taxon>
        <taxon>Bacillota</taxon>
        <taxon>Clostridia</taxon>
        <taxon>Lachnospirales</taxon>
        <taxon>Lachnospiraceae</taxon>
        <taxon>Eisenbergiella</taxon>
    </lineage>
</organism>
<dbReference type="Gene3D" id="3.40.50.2000">
    <property type="entry name" value="Glycogen Phosphorylase B"/>
    <property type="match status" value="1"/>
</dbReference>
<dbReference type="Pfam" id="PF00534">
    <property type="entry name" value="Glycos_transf_1"/>
    <property type="match status" value="1"/>
</dbReference>
<accession>A0A3E3I033</accession>
<dbReference type="EMBL" id="QVLV01000016">
    <property type="protein sequence ID" value="RGE57364.1"/>
    <property type="molecule type" value="Genomic_DNA"/>
</dbReference>
<proteinExistence type="predicted"/>
<keyword evidence="2" id="KW-0808">Transferase</keyword>
<comment type="caution">
    <text evidence="2">The sequence shown here is derived from an EMBL/GenBank/DDBJ whole genome shotgun (WGS) entry which is preliminary data.</text>
</comment>
<gene>
    <name evidence="2" type="ORF">DXC51_19675</name>
</gene>
<dbReference type="AlphaFoldDB" id="A0A3E3I033"/>
<evidence type="ECO:0000313" key="2">
    <source>
        <dbReference type="EMBL" id="RGE57364.1"/>
    </source>
</evidence>
<protein>
    <submittedName>
        <fullName evidence="2">Glycosyltransferase</fullName>
    </submittedName>
</protein>
<keyword evidence="3" id="KW-1185">Reference proteome</keyword>
<sequence length="443" mass="49709">MRVLWLCNICPPSAAAALGRSYSVREGWLTGALNRYLADEEQDLELGICFPSEEEELSQFSGRIKLKELTDAPEAGGKEVYVYGFRENLKRPELYDLSMEKRFAGILADFKPDLVHIFGTEFPHALAMVRSFQRPERTLVGIQGLIGACAESYMADLPETVQKKATFRDLLRKDSLCMQQEKFRIRGERERQVLQGSGHVTGRTVFDREGSLACNQGLVYHKMNETMRSCFYQGSWRRDSCRSYEIFASQGDYPLKGFHYLLQAMPEILQKFPEAHISVAGIGITAYGSLKEKLKISGYGKYLRKLMEENGLEDKITVLGQLSDVQMKEAYLNSHVFVCPSALENSPNSLGEAMLLGVPCAASRTGGIPDMAEDKRSALLFEKGNVHELARCVIRIFENDGLADSLSREAAKQAGHNHDGDENYAVLMGIYRDMINRGSVHEN</sequence>
<reference evidence="2" key="1">
    <citation type="submission" date="2018-08" db="EMBL/GenBank/DDBJ databases">
        <title>A genome reference for cultivated species of the human gut microbiota.</title>
        <authorList>
            <person name="Zou Y."/>
            <person name="Xue W."/>
            <person name="Luo G."/>
        </authorList>
    </citation>
    <scope>NUCLEOTIDE SEQUENCE [LARGE SCALE GENOMIC DNA]</scope>
    <source>
        <strain evidence="2">TF05-5AC</strain>
    </source>
</reference>
<dbReference type="CDD" id="cd03801">
    <property type="entry name" value="GT4_PimA-like"/>
    <property type="match status" value="1"/>
</dbReference>
<evidence type="ECO:0000259" key="1">
    <source>
        <dbReference type="Pfam" id="PF00534"/>
    </source>
</evidence>
<dbReference type="PANTHER" id="PTHR12526">
    <property type="entry name" value="GLYCOSYLTRANSFERASE"/>
    <property type="match status" value="1"/>
</dbReference>